<gene>
    <name evidence="6" type="ORF">METZ01_LOCUS380122</name>
</gene>
<accession>A0A382U0S7</accession>
<name>A0A382U0S7_9ZZZZ</name>
<feature type="domain" description="Cytosol aminopeptidase" evidence="5">
    <location>
        <begin position="116"/>
        <end position="123"/>
    </location>
</feature>
<dbReference type="CDD" id="cd00433">
    <property type="entry name" value="Peptidase_M17"/>
    <property type="match status" value="1"/>
</dbReference>
<evidence type="ECO:0000256" key="2">
    <source>
        <dbReference type="ARBA" id="ARBA00022438"/>
    </source>
</evidence>
<keyword evidence="2" id="KW-0031">Aminopeptidase</keyword>
<reference evidence="6" key="1">
    <citation type="submission" date="2018-05" db="EMBL/GenBank/DDBJ databases">
        <authorList>
            <person name="Lanie J.A."/>
            <person name="Ng W.-L."/>
            <person name="Kazmierczak K.M."/>
            <person name="Andrzejewski T.M."/>
            <person name="Davidsen T.M."/>
            <person name="Wayne K.J."/>
            <person name="Tettelin H."/>
            <person name="Glass J.I."/>
            <person name="Rusch D."/>
            <person name="Podicherti R."/>
            <person name="Tsui H.-C.T."/>
            <person name="Winkler M.E."/>
        </authorList>
    </citation>
    <scope>NUCLEOTIDE SEQUENCE</scope>
</reference>
<dbReference type="InterPro" id="IPR000819">
    <property type="entry name" value="Peptidase_M17_C"/>
</dbReference>
<proteinExistence type="inferred from homology"/>
<dbReference type="PANTHER" id="PTHR11963:SF23">
    <property type="entry name" value="CYTOSOL AMINOPEPTIDASE"/>
    <property type="match status" value="1"/>
</dbReference>
<evidence type="ECO:0000256" key="1">
    <source>
        <dbReference type="ARBA" id="ARBA00009528"/>
    </source>
</evidence>
<sequence>MNSLLSVSQGSANEPQVVIFEWNLKKNKKPIILVGKGVTFDTGGISLKPSSGMEEMIFDMGGSAVVVGSMMNAALNKLNKSVVGIIGLVENMPDGKSQRPGDIVESLSGQTIEVINTDAEGRLVLADIITYVQKKYKASHIIDFATLTGAVMIALGTHKAGLFSNNERLSKQIESAGEIVNENVWRLPLGPEYDSEINSPRADMKNIGSTRYGGSIQAAQFLQRFIKGNIPWAHLDIAGVSWTMKGGQNIISKIHKPGATAFGVRLIDQFFKG</sequence>
<evidence type="ECO:0000256" key="3">
    <source>
        <dbReference type="ARBA" id="ARBA00022670"/>
    </source>
</evidence>
<evidence type="ECO:0000256" key="4">
    <source>
        <dbReference type="ARBA" id="ARBA00022801"/>
    </source>
</evidence>
<protein>
    <recommendedName>
        <fullName evidence="5">Cytosol aminopeptidase domain-containing protein</fullName>
    </recommendedName>
</protein>
<dbReference type="Gene3D" id="3.40.630.10">
    <property type="entry name" value="Zn peptidases"/>
    <property type="match status" value="1"/>
</dbReference>
<keyword evidence="3" id="KW-0645">Protease</keyword>
<dbReference type="PANTHER" id="PTHR11963">
    <property type="entry name" value="LEUCINE AMINOPEPTIDASE-RELATED"/>
    <property type="match status" value="1"/>
</dbReference>
<dbReference type="PROSITE" id="PS00631">
    <property type="entry name" value="CYTOSOL_AP"/>
    <property type="match status" value="1"/>
</dbReference>
<dbReference type="GO" id="GO:0070006">
    <property type="term" value="F:metalloaminopeptidase activity"/>
    <property type="evidence" value="ECO:0007669"/>
    <property type="project" value="InterPro"/>
</dbReference>
<evidence type="ECO:0000259" key="5">
    <source>
        <dbReference type="PROSITE" id="PS00631"/>
    </source>
</evidence>
<dbReference type="GO" id="GO:0006508">
    <property type="term" value="P:proteolysis"/>
    <property type="evidence" value="ECO:0007669"/>
    <property type="project" value="UniProtKB-KW"/>
</dbReference>
<evidence type="ECO:0000313" key="6">
    <source>
        <dbReference type="EMBL" id="SVD27268.1"/>
    </source>
</evidence>
<feature type="non-terminal residue" evidence="6">
    <location>
        <position position="273"/>
    </location>
</feature>
<comment type="similarity">
    <text evidence="1">Belongs to the peptidase M17 family.</text>
</comment>
<organism evidence="6">
    <name type="scientific">marine metagenome</name>
    <dbReference type="NCBI Taxonomy" id="408172"/>
    <lineage>
        <taxon>unclassified sequences</taxon>
        <taxon>metagenomes</taxon>
        <taxon>ecological metagenomes</taxon>
    </lineage>
</organism>
<keyword evidence="4" id="KW-0378">Hydrolase</keyword>
<dbReference type="GO" id="GO:0005737">
    <property type="term" value="C:cytoplasm"/>
    <property type="evidence" value="ECO:0007669"/>
    <property type="project" value="InterPro"/>
</dbReference>
<dbReference type="AlphaFoldDB" id="A0A382U0S7"/>
<dbReference type="Pfam" id="PF00883">
    <property type="entry name" value="Peptidase_M17"/>
    <property type="match status" value="1"/>
</dbReference>
<dbReference type="GO" id="GO:0030145">
    <property type="term" value="F:manganese ion binding"/>
    <property type="evidence" value="ECO:0007669"/>
    <property type="project" value="InterPro"/>
</dbReference>
<dbReference type="PRINTS" id="PR00481">
    <property type="entry name" value="LAMNOPPTDASE"/>
</dbReference>
<dbReference type="SUPFAM" id="SSF53187">
    <property type="entry name" value="Zn-dependent exopeptidases"/>
    <property type="match status" value="1"/>
</dbReference>
<dbReference type="EMBL" id="UINC01140239">
    <property type="protein sequence ID" value="SVD27268.1"/>
    <property type="molecule type" value="Genomic_DNA"/>
</dbReference>
<dbReference type="InterPro" id="IPR011356">
    <property type="entry name" value="Leucine_aapep/pepB"/>
</dbReference>